<proteinExistence type="predicted"/>
<comment type="caution">
    <text evidence="1">The sequence shown here is derived from an EMBL/GenBank/DDBJ whole genome shotgun (WGS) entry which is preliminary data.</text>
</comment>
<dbReference type="Proteomes" id="UP000550508">
    <property type="component" value="Unassembled WGS sequence"/>
</dbReference>
<name>A0A849VLP6_9HYPH</name>
<reference evidence="1 2" key="1">
    <citation type="submission" date="2020-05" db="EMBL/GenBank/DDBJ databases">
        <authorList>
            <person name="Kim M.K."/>
        </authorList>
    </citation>
    <scope>NUCLEOTIDE SEQUENCE [LARGE SCALE GENOMIC DNA]</scope>
    <source>
        <strain evidence="1 2">BT25</strain>
    </source>
</reference>
<keyword evidence="2" id="KW-1185">Reference proteome</keyword>
<evidence type="ECO:0000313" key="2">
    <source>
        <dbReference type="Proteomes" id="UP000550508"/>
    </source>
</evidence>
<dbReference type="AlphaFoldDB" id="A0A849VLP6"/>
<dbReference type="RefSeq" id="WP_174207528.1">
    <property type="nucleotide sequence ID" value="NZ_JABUMX010000001.1"/>
</dbReference>
<organism evidence="1 2">
    <name type="scientific">Phyllobacterium pellucidum</name>
    <dbReference type="NCBI Taxonomy" id="2740464"/>
    <lineage>
        <taxon>Bacteria</taxon>
        <taxon>Pseudomonadati</taxon>
        <taxon>Pseudomonadota</taxon>
        <taxon>Alphaproteobacteria</taxon>
        <taxon>Hyphomicrobiales</taxon>
        <taxon>Phyllobacteriaceae</taxon>
        <taxon>Phyllobacterium</taxon>
    </lineage>
</organism>
<sequence>MPALPTNLRRLRAQEYLIRKQSLDYIRENHRLLLHLEVIEQAMDVAETFRQFGSSSQSMYWKRLMGLRLFNGFAAALNLTLIGYHQKSALVIRDILDTCWLIDLFRLDENELEAWQTLEGGKWYNAFKPSEVRNKLDKCYGVKTSLRHKVYREFSEFAAHPTRKSGAMLSRDGAFAESGPFFHAKSLETLCFQMGRVALETSNVLSDLLNHDDQMPHAWAGVYALVLAKRQEWLALNQSDL</sequence>
<gene>
    <name evidence="1" type="ORF">HQ945_00635</name>
</gene>
<protein>
    <submittedName>
        <fullName evidence="1">Uncharacterized protein</fullName>
    </submittedName>
</protein>
<evidence type="ECO:0000313" key="1">
    <source>
        <dbReference type="EMBL" id="NTS29749.1"/>
    </source>
</evidence>
<accession>A0A849VLP6</accession>
<dbReference type="EMBL" id="JABUMX010000001">
    <property type="protein sequence ID" value="NTS29749.1"/>
    <property type="molecule type" value="Genomic_DNA"/>
</dbReference>